<dbReference type="InterPro" id="IPR045339">
    <property type="entry name" value="DUF6534"/>
</dbReference>
<dbReference type="PANTHER" id="PTHR40465:SF1">
    <property type="entry name" value="DUF6534 DOMAIN-CONTAINING PROTEIN"/>
    <property type="match status" value="1"/>
</dbReference>
<keyword evidence="2" id="KW-0812">Transmembrane</keyword>
<dbReference type="GeneID" id="59351297"/>
<dbReference type="AlphaFoldDB" id="A0A8H6VS64"/>
<dbReference type="OrthoDB" id="3054372at2759"/>
<feature type="region of interest" description="Disordered" evidence="1">
    <location>
        <begin position="306"/>
        <end position="343"/>
    </location>
</feature>
<feature type="transmembrane region" description="Helical" evidence="2">
    <location>
        <begin position="242"/>
        <end position="262"/>
    </location>
</feature>
<evidence type="ECO:0000259" key="3">
    <source>
        <dbReference type="Pfam" id="PF20152"/>
    </source>
</evidence>
<dbReference type="Pfam" id="PF20152">
    <property type="entry name" value="DUF6534"/>
    <property type="match status" value="1"/>
</dbReference>
<feature type="domain" description="DUF6534" evidence="3">
    <location>
        <begin position="180"/>
        <end position="266"/>
    </location>
</feature>
<organism evidence="4 5">
    <name type="scientific">Mycena indigotica</name>
    <dbReference type="NCBI Taxonomy" id="2126181"/>
    <lineage>
        <taxon>Eukaryota</taxon>
        <taxon>Fungi</taxon>
        <taxon>Dikarya</taxon>
        <taxon>Basidiomycota</taxon>
        <taxon>Agaricomycotina</taxon>
        <taxon>Agaricomycetes</taxon>
        <taxon>Agaricomycetidae</taxon>
        <taxon>Agaricales</taxon>
        <taxon>Marasmiineae</taxon>
        <taxon>Mycenaceae</taxon>
        <taxon>Mycena</taxon>
    </lineage>
</organism>
<keyword evidence="2" id="KW-1133">Transmembrane helix</keyword>
<accession>A0A8H6VS64</accession>
<evidence type="ECO:0000313" key="4">
    <source>
        <dbReference type="EMBL" id="KAF7292022.1"/>
    </source>
</evidence>
<protein>
    <recommendedName>
        <fullName evidence="3">DUF6534 domain-containing protein</fullName>
    </recommendedName>
</protein>
<gene>
    <name evidence="4" type="ORF">MIND_01228000</name>
</gene>
<name>A0A8H6VS64_9AGAR</name>
<feature type="transmembrane region" description="Helical" evidence="2">
    <location>
        <begin position="128"/>
        <end position="153"/>
    </location>
</feature>
<feature type="transmembrane region" description="Helical" evidence="2">
    <location>
        <begin position="56"/>
        <end position="76"/>
    </location>
</feature>
<reference evidence="4" key="1">
    <citation type="submission" date="2020-05" db="EMBL/GenBank/DDBJ databases">
        <title>Mycena genomes resolve the evolution of fungal bioluminescence.</title>
        <authorList>
            <person name="Tsai I.J."/>
        </authorList>
    </citation>
    <scope>NUCLEOTIDE SEQUENCE</scope>
    <source>
        <strain evidence="4">171206Taipei</strain>
    </source>
</reference>
<sequence>MSGSSDNYMASSGTTDFGRLLSSQLIGVLIDFLLMGALFLQMIVYRICFPKDALAFKLLVSGLLLLMLSRLFLLVYETQYFFAEGFGDGMRLAGQSRRQYSYALAPITLCIVQHFFDSRIFSLDRRLWPVCLLISFLSLSQCGVGCAAFGIVYVGSPASLLSKLALVTDLVRMWYILGMATALISTVTTVFVLLRMRAGNFNRSTKQALASVVRFTVESNAASAVVEIVSLALLQAYPNTTYYLGSTLLLPSVYTNMLLATLNYRAVVRQQRTAGSATAMTVMASQQSVAPAHVMDLPAVAKVSSRDSVAGADRRTSGSSGVADLGSVQQSQERLVVKRTGAA</sequence>
<comment type="caution">
    <text evidence="4">The sequence shown here is derived from an EMBL/GenBank/DDBJ whole genome shotgun (WGS) entry which is preliminary data.</text>
</comment>
<dbReference type="EMBL" id="JACAZF010000012">
    <property type="protein sequence ID" value="KAF7292022.1"/>
    <property type="molecule type" value="Genomic_DNA"/>
</dbReference>
<dbReference type="RefSeq" id="XP_037214749.1">
    <property type="nucleotide sequence ID" value="XM_037368781.1"/>
</dbReference>
<feature type="transmembrane region" description="Helical" evidence="2">
    <location>
        <begin position="215"/>
        <end position="236"/>
    </location>
</feature>
<evidence type="ECO:0000256" key="2">
    <source>
        <dbReference type="SAM" id="Phobius"/>
    </source>
</evidence>
<evidence type="ECO:0000313" key="5">
    <source>
        <dbReference type="Proteomes" id="UP000636479"/>
    </source>
</evidence>
<proteinExistence type="predicted"/>
<feature type="transmembrane region" description="Helical" evidence="2">
    <location>
        <begin position="99"/>
        <end position="116"/>
    </location>
</feature>
<keyword evidence="2" id="KW-0472">Membrane</keyword>
<feature type="transmembrane region" description="Helical" evidence="2">
    <location>
        <begin position="173"/>
        <end position="194"/>
    </location>
</feature>
<evidence type="ECO:0000256" key="1">
    <source>
        <dbReference type="SAM" id="MobiDB-lite"/>
    </source>
</evidence>
<dbReference type="Proteomes" id="UP000636479">
    <property type="component" value="Unassembled WGS sequence"/>
</dbReference>
<feature type="transmembrane region" description="Helical" evidence="2">
    <location>
        <begin position="20"/>
        <end position="44"/>
    </location>
</feature>
<keyword evidence="5" id="KW-1185">Reference proteome</keyword>
<dbReference type="PANTHER" id="PTHR40465">
    <property type="entry name" value="CHROMOSOME 1, WHOLE GENOME SHOTGUN SEQUENCE"/>
    <property type="match status" value="1"/>
</dbReference>